<sequence length="76" mass="8728">MLGTATEDQLKPFLDKGILRSLPSVVAKTALPIYTFEQVENLFGEKWYKKWWVWAIVATALAGTGLTIYLVRRRRT</sequence>
<keyword evidence="1" id="KW-0812">Transmembrane</keyword>
<keyword evidence="1" id="KW-1133">Transmembrane helix</keyword>
<accession>A0A0F9Q2V5</accession>
<name>A0A0F9Q2V5_9ZZZZ</name>
<comment type="caution">
    <text evidence="2">The sequence shown here is derived from an EMBL/GenBank/DDBJ whole genome shotgun (WGS) entry which is preliminary data.</text>
</comment>
<evidence type="ECO:0000313" key="2">
    <source>
        <dbReference type="EMBL" id="KKM99752.1"/>
    </source>
</evidence>
<dbReference type="EMBL" id="LAZR01005460">
    <property type="protein sequence ID" value="KKM99752.1"/>
    <property type="molecule type" value="Genomic_DNA"/>
</dbReference>
<organism evidence="2">
    <name type="scientific">marine sediment metagenome</name>
    <dbReference type="NCBI Taxonomy" id="412755"/>
    <lineage>
        <taxon>unclassified sequences</taxon>
        <taxon>metagenomes</taxon>
        <taxon>ecological metagenomes</taxon>
    </lineage>
</organism>
<dbReference type="AlphaFoldDB" id="A0A0F9Q2V5"/>
<keyword evidence="1" id="KW-0472">Membrane</keyword>
<protein>
    <submittedName>
        <fullName evidence="2">Uncharacterized protein</fullName>
    </submittedName>
</protein>
<proteinExistence type="predicted"/>
<reference evidence="2" key="1">
    <citation type="journal article" date="2015" name="Nature">
        <title>Complex archaea that bridge the gap between prokaryotes and eukaryotes.</title>
        <authorList>
            <person name="Spang A."/>
            <person name="Saw J.H."/>
            <person name="Jorgensen S.L."/>
            <person name="Zaremba-Niedzwiedzka K."/>
            <person name="Martijn J."/>
            <person name="Lind A.E."/>
            <person name="van Eijk R."/>
            <person name="Schleper C."/>
            <person name="Guy L."/>
            <person name="Ettema T.J."/>
        </authorList>
    </citation>
    <scope>NUCLEOTIDE SEQUENCE</scope>
</reference>
<gene>
    <name evidence="2" type="ORF">LCGC14_1144620</name>
</gene>
<feature type="transmembrane region" description="Helical" evidence="1">
    <location>
        <begin position="51"/>
        <end position="71"/>
    </location>
</feature>
<evidence type="ECO:0000256" key="1">
    <source>
        <dbReference type="SAM" id="Phobius"/>
    </source>
</evidence>